<dbReference type="EMBL" id="AGNK02003953">
    <property type="status" value="NOT_ANNOTATED_CDS"/>
    <property type="molecule type" value="Genomic_DNA"/>
</dbReference>
<dbReference type="AlphaFoldDB" id="K3YLQ6"/>
<dbReference type="Gene3D" id="3.40.30.10">
    <property type="entry name" value="Glutaredoxin"/>
    <property type="match status" value="1"/>
</dbReference>
<dbReference type="OrthoDB" id="687194at2759"/>
<comment type="similarity">
    <text evidence="1">Belongs to the DIM1 family.</text>
</comment>
<dbReference type="GO" id="GO:0005682">
    <property type="term" value="C:U5 snRNP"/>
    <property type="evidence" value="ECO:0000318"/>
    <property type="project" value="GO_Central"/>
</dbReference>
<dbReference type="EnsemblPlants" id="KQL02313">
    <property type="protein sequence ID" value="KQL02313"/>
    <property type="gene ID" value="SETIT_015180mg"/>
</dbReference>
<name>K3YLQ6_SETIT</name>
<keyword evidence="4" id="KW-1185">Reference proteome</keyword>
<dbReference type="SMART" id="SM01410">
    <property type="entry name" value="DIM1"/>
    <property type="match status" value="1"/>
</dbReference>
<dbReference type="PANTHER" id="PTHR12052">
    <property type="entry name" value="THIOREDOXIN-LIKE PROTEN 4A, 4B"/>
    <property type="match status" value="1"/>
</dbReference>
<dbReference type="InterPro" id="IPR004123">
    <property type="entry name" value="Dim1"/>
</dbReference>
<reference evidence="2" key="2">
    <citation type="submission" date="2015-07" db="EMBL/GenBank/DDBJ databases">
        <authorList>
            <person name="Noorani M."/>
        </authorList>
    </citation>
    <scope>NUCLEOTIDE SEQUENCE</scope>
    <source>
        <strain evidence="2">Yugu1</strain>
    </source>
</reference>
<dbReference type="GO" id="GO:0005681">
    <property type="term" value="C:spliceosomal complex"/>
    <property type="evidence" value="ECO:0000318"/>
    <property type="project" value="GO_Central"/>
</dbReference>
<dbReference type="HOGENOM" id="CLU_117348_0_0_1"/>
<dbReference type="eggNOG" id="KOG3414">
    <property type="taxonomic scope" value="Eukaryota"/>
</dbReference>
<evidence type="ECO:0008006" key="5">
    <source>
        <dbReference type="Google" id="ProtNLM"/>
    </source>
</evidence>
<reference evidence="2 4" key="1">
    <citation type="journal article" date="2012" name="Nat. Biotechnol.">
        <title>Reference genome sequence of the model plant Setaria.</title>
        <authorList>
            <person name="Bennetzen J.L."/>
            <person name="Schmutz J."/>
            <person name="Wang H."/>
            <person name="Percifield R."/>
            <person name="Hawkins J."/>
            <person name="Pontaroli A.C."/>
            <person name="Estep M."/>
            <person name="Feng L."/>
            <person name="Vaughn J.N."/>
            <person name="Grimwood J."/>
            <person name="Jenkins J."/>
            <person name="Barry K."/>
            <person name="Lindquist E."/>
            <person name="Hellsten U."/>
            <person name="Deshpande S."/>
            <person name="Wang X."/>
            <person name="Wu X."/>
            <person name="Mitros T."/>
            <person name="Triplett J."/>
            <person name="Yang X."/>
            <person name="Ye C.Y."/>
            <person name="Mauro-Herrera M."/>
            <person name="Wang L."/>
            <person name="Li P."/>
            <person name="Sharma M."/>
            <person name="Sharma R."/>
            <person name="Ronald P.C."/>
            <person name="Panaud O."/>
            <person name="Kellogg E.A."/>
            <person name="Brutnell T.P."/>
            <person name="Doust A.N."/>
            <person name="Tuskan G.A."/>
            <person name="Rokhsar D."/>
            <person name="Devos K.M."/>
        </authorList>
    </citation>
    <scope>NUCLEOTIDE SEQUENCE [LARGE SCALE GENOMIC DNA]</scope>
    <source>
        <strain evidence="4">cv. Yugu1</strain>
        <strain evidence="2">Yugu1</strain>
    </source>
</reference>
<dbReference type="Gramene" id="KQL02313">
    <property type="protein sequence ID" value="KQL02313"/>
    <property type="gene ID" value="SETIT_015180mg"/>
</dbReference>
<dbReference type="GO" id="GO:0046540">
    <property type="term" value="C:U4/U6 x U5 tri-snRNP complex"/>
    <property type="evidence" value="ECO:0000318"/>
    <property type="project" value="GO_Central"/>
</dbReference>
<evidence type="ECO:0000313" key="2">
    <source>
        <dbReference type="EMBL" id="RCV31641.1"/>
    </source>
</evidence>
<sequence>MDVLGEHCTATASASDSAEPLHDFQFICEALARSLSSRAMQSYQVEHLHSAEAVDDAINREGESGRLVVVRFGRGGHGDCVRFDDALAAAAERVGPGVAAMYAVDIEEVRDFNAMYELTEPCTVMFFYGYRHVNVRGLRGRDGIDWAACTGGEFAGLVLAVHERAKAGRRLVIVD</sequence>
<evidence type="ECO:0000256" key="1">
    <source>
        <dbReference type="ARBA" id="ARBA00008241"/>
    </source>
</evidence>
<protein>
    <recommendedName>
        <fullName evidence="5">Thioredoxin domain-containing protein</fullName>
    </recommendedName>
</protein>
<dbReference type="EMBL" id="CM003533">
    <property type="protein sequence ID" value="RCV31641.1"/>
    <property type="molecule type" value="Genomic_DNA"/>
</dbReference>
<organism evidence="2">
    <name type="scientific">Setaria italica</name>
    <name type="common">Foxtail millet</name>
    <name type="synonym">Panicum italicum</name>
    <dbReference type="NCBI Taxonomy" id="4555"/>
    <lineage>
        <taxon>Eukaryota</taxon>
        <taxon>Viridiplantae</taxon>
        <taxon>Streptophyta</taxon>
        <taxon>Embryophyta</taxon>
        <taxon>Tracheophyta</taxon>
        <taxon>Spermatophyta</taxon>
        <taxon>Magnoliopsida</taxon>
        <taxon>Liliopsida</taxon>
        <taxon>Poales</taxon>
        <taxon>Poaceae</taxon>
        <taxon>PACMAD clade</taxon>
        <taxon>Panicoideae</taxon>
        <taxon>Panicodae</taxon>
        <taxon>Paniceae</taxon>
        <taxon>Cenchrinae</taxon>
        <taxon>Setaria</taxon>
    </lineage>
</organism>
<reference evidence="3" key="3">
    <citation type="submission" date="2018-08" db="UniProtKB">
        <authorList>
            <consortium name="EnsemblPlants"/>
        </authorList>
    </citation>
    <scope>IDENTIFICATION</scope>
    <source>
        <strain evidence="3">Yugu1</strain>
    </source>
</reference>
<dbReference type="InterPro" id="IPR036249">
    <property type="entry name" value="Thioredoxin-like_sf"/>
</dbReference>
<dbReference type="SUPFAM" id="SSF52833">
    <property type="entry name" value="Thioredoxin-like"/>
    <property type="match status" value="1"/>
</dbReference>
<dbReference type="Pfam" id="PF02966">
    <property type="entry name" value="DIM1"/>
    <property type="match status" value="1"/>
</dbReference>
<gene>
    <name evidence="2" type="ORF">SETIT_6G194200v2</name>
</gene>
<evidence type="ECO:0000313" key="4">
    <source>
        <dbReference type="Proteomes" id="UP000004995"/>
    </source>
</evidence>
<accession>K3YLQ6</accession>
<proteinExistence type="inferred from homology"/>
<dbReference type="OMA" id="AHADCLR"/>
<evidence type="ECO:0000313" key="3">
    <source>
        <dbReference type="EnsemblPlants" id="KQL02313"/>
    </source>
</evidence>
<dbReference type="STRING" id="4555.K3YLQ6"/>
<dbReference type="PANTHER" id="PTHR12052:SF10">
    <property type="entry name" value="THIOREDOXIN DOMAIN-CONTAINING PROTEIN"/>
    <property type="match status" value="1"/>
</dbReference>
<dbReference type="Proteomes" id="UP000004995">
    <property type="component" value="Unassembled WGS sequence"/>
</dbReference>
<dbReference type="GO" id="GO:0000398">
    <property type="term" value="P:mRNA splicing, via spliceosome"/>
    <property type="evidence" value="ECO:0007669"/>
    <property type="project" value="InterPro"/>
</dbReference>